<comment type="subcellular location">
    <subcellularLocation>
        <location evidence="2">Cell membrane</location>
        <topology evidence="2">Multi-pass membrane protein</topology>
    </subcellularLocation>
</comment>
<dbReference type="OrthoDB" id="9813151at2"/>
<dbReference type="GO" id="GO:0000155">
    <property type="term" value="F:phosphorelay sensor kinase activity"/>
    <property type="evidence" value="ECO:0007669"/>
    <property type="project" value="InterPro"/>
</dbReference>
<dbReference type="Gene3D" id="3.30.565.10">
    <property type="entry name" value="Histidine kinase-like ATPase, C-terminal domain"/>
    <property type="match status" value="1"/>
</dbReference>
<keyword evidence="6" id="KW-0808">Transferase</keyword>
<dbReference type="Gene3D" id="1.10.287.130">
    <property type="match status" value="1"/>
</dbReference>
<dbReference type="PROSITE" id="PS50885">
    <property type="entry name" value="HAMP"/>
    <property type="match status" value="1"/>
</dbReference>
<evidence type="ECO:0000256" key="8">
    <source>
        <dbReference type="ARBA" id="ARBA00022741"/>
    </source>
</evidence>
<dbReference type="InterPro" id="IPR036097">
    <property type="entry name" value="HisK_dim/P_sf"/>
</dbReference>
<gene>
    <name evidence="17" type="ORF">SAMN02745217_01754</name>
</gene>
<evidence type="ECO:0000313" key="17">
    <source>
        <dbReference type="EMBL" id="SHO48284.1"/>
    </source>
</evidence>
<keyword evidence="7 14" id="KW-0812">Transmembrane</keyword>
<dbReference type="GO" id="GO:0005886">
    <property type="term" value="C:plasma membrane"/>
    <property type="evidence" value="ECO:0007669"/>
    <property type="project" value="UniProtKB-SubCell"/>
</dbReference>
<dbReference type="Proteomes" id="UP000184612">
    <property type="component" value="Unassembled WGS sequence"/>
</dbReference>
<dbReference type="AlphaFoldDB" id="A0A1M7Y6R1"/>
<keyword evidence="8" id="KW-0547">Nucleotide-binding</keyword>
<dbReference type="PANTHER" id="PTHR45528">
    <property type="entry name" value="SENSOR HISTIDINE KINASE CPXA"/>
    <property type="match status" value="1"/>
</dbReference>
<feature type="domain" description="Histidine kinase" evidence="15">
    <location>
        <begin position="252"/>
        <end position="469"/>
    </location>
</feature>
<dbReference type="Pfam" id="PF00512">
    <property type="entry name" value="HisKA"/>
    <property type="match status" value="1"/>
</dbReference>
<dbReference type="RefSeq" id="WP_073588475.1">
    <property type="nucleotide sequence ID" value="NZ_FRFD01000005.1"/>
</dbReference>
<dbReference type="PRINTS" id="PR00344">
    <property type="entry name" value="BCTRLSENSOR"/>
</dbReference>
<dbReference type="InterPro" id="IPR003594">
    <property type="entry name" value="HATPase_dom"/>
</dbReference>
<dbReference type="SMART" id="SM00304">
    <property type="entry name" value="HAMP"/>
    <property type="match status" value="1"/>
</dbReference>
<evidence type="ECO:0000313" key="18">
    <source>
        <dbReference type="Proteomes" id="UP000184612"/>
    </source>
</evidence>
<keyword evidence="4" id="KW-1003">Cell membrane</keyword>
<organism evidence="17 18">
    <name type="scientific">Anaerocolumna xylanovorans DSM 12503</name>
    <dbReference type="NCBI Taxonomy" id="1121345"/>
    <lineage>
        <taxon>Bacteria</taxon>
        <taxon>Bacillati</taxon>
        <taxon>Bacillota</taxon>
        <taxon>Clostridia</taxon>
        <taxon>Lachnospirales</taxon>
        <taxon>Lachnospiraceae</taxon>
        <taxon>Anaerocolumna</taxon>
    </lineage>
</organism>
<dbReference type="InterPro" id="IPR050398">
    <property type="entry name" value="HssS/ArlS-like"/>
</dbReference>
<accession>A0A1M7Y6R1</accession>
<feature type="transmembrane region" description="Helical" evidence="14">
    <location>
        <begin position="6"/>
        <end position="27"/>
    </location>
</feature>
<dbReference type="CDD" id="cd00082">
    <property type="entry name" value="HisKA"/>
    <property type="match status" value="1"/>
</dbReference>
<evidence type="ECO:0000256" key="10">
    <source>
        <dbReference type="ARBA" id="ARBA00022840"/>
    </source>
</evidence>
<evidence type="ECO:0000256" key="1">
    <source>
        <dbReference type="ARBA" id="ARBA00000085"/>
    </source>
</evidence>
<keyword evidence="5" id="KW-0597">Phosphoprotein</keyword>
<feature type="transmembrane region" description="Helical" evidence="14">
    <location>
        <begin position="174"/>
        <end position="193"/>
    </location>
</feature>
<dbReference type="SMART" id="SM00388">
    <property type="entry name" value="HisKA"/>
    <property type="match status" value="1"/>
</dbReference>
<evidence type="ECO:0000256" key="3">
    <source>
        <dbReference type="ARBA" id="ARBA00012438"/>
    </source>
</evidence>
<proteinExistence type="predicted"/>
<evidence type="ECO:0000256" key="13">
    <source>
        <dbReference type="ARBA" id="ARBA00023136"/>
    </source>
</evidence>
<keyword evidence="18" id="KW-1185">Reference proteome</keyword>
<dbReference type="PROSITE" id="PS50109">
    <property type="entry name" value="HIS_KIN"/>
    <property type="match status" value="1"/>
</dbReference>
<dbReference type="Pfam" id="PF00672">
    <property type="entry name" value="HAMP"/>
    <property type="match status" value="1"/>
</dbReference>
<evidence type="ECO:0000256" key="5">
    <source>
        <dbReference type="ARBA" id="ARBA00022553"/>
    </source>
</evidence>
<dbReference type="FunFam" id="3.30.565.10:FF:000006">
    <property type="entry name" value="Sensor histidine kinase WalK"/>
    <property type="match status" value="1"/>
</dbReference>
<evidence type="ECO:0000256" key="2">
    <source>
        <dbReference type="ARBA" id="ARBA00004651"/>
    </source>
</evidence>
<dbReference type="Gene3D" id="6.10.340.10">
    <property type="match status" value="1"/>
</dbReference>
<feature type="domain" description="HAMP" evidence="16">
    <location>
        <begin position="192"/>
        <end position="244"/>
    </location>
</feature>
<evidence type="ECO:0000256" key="11">
    <source>
        <dbReference type="ARBA" id="ARBA00022989"/>
    </source>
</evidence>
<protein>
    <recommendedName>
        <fullName evidence="3">histidine kinase</fullName>
        <ecNumber evidence="3">2.7.13.3</ecNumber>
    </recommendedName>
</protein>
<sequence length="472" mass="53101">MKQSLFVKLVILYLFSAVFMFLLLNTYGQKHYEQKLVEEKKMQLYTQALSISNDYMADFYNQNLSPEDLTAKIKAMAIMLDSRIWIVNKNGIVISDTAPAANGSGSIDIFGLDPDFLYQSFPNSASLQNVLSEPMVSVVYKVLFKYQVRGYVVIHYSMNKIHTSSLSFTDTLNLCLLVFCALQAVIFSFLYFITVHPLNKINKAALEYTKGNYSYSIPVNTKDEYGALASSLSFMAGEIRNLDNYQKKFVANISHDFRSPLTSIKGYAEALQDGTIPYEMKDKYLGIILFETDRLNKLTSGLLTLNGFENKGILLEIASFDINHIIKKTAESFEGICKNKKITLNLIFSNKVTLVNADMGKIQQVLYNLLDNAIKFSHQNSIIKISTQEKGDKVFVSVKDYGIGIPKESINKVWERFYKTDSSRGKDKKGTGLGLSITKEIITAHNENINVVSTQGVGTEFIFTLPRTGGFI</sequence>
<dbReference type="CDD" id="cd00075">
    <property type="entry name" value="HATPase"/>
    <property type="match status" value="1"/>
</dbReference>
<dbReference type="GO" id="GO:0005524">
    <property type="term" value="F:ATP binding"/>
    <property type="evidence" value="ECO:0007669"/>
    <property type="project" value="UniProtKB-KW"/>
</dbReference>
<evidence type="ECO:0000256" key="6">
    <source>
        <dbReference type="ARBA" id="ARBA00022679"/>
    </source>
</evidence>
<name>A0A1M7Y6R1_9FIRM</name>
<dbReference type="SUPFAM" id="SSF47384">
    <property type="entry name" value="Homodimeric domain of signal transducing histidine kinase"/>
    <property type="match status" value="1"/>
</dbReference>
<evidence type="ECO:0000259" key="16">
    <source>
        <dbReference type="PROSITE" id="PS50885"/>
    </source>
</evidence>
<keyword evidence="13 14" id="KW-0472">Membrane</keyword>
<keyword evidence="11 14" id="KW-1133">Transmembrane helix</keyword>
<dbReference type="Pfam" id="PF02518">
    <property type="entry name" value="HATPase_c"/>
    <property type="match status" value="1"/>
</dbReference>
<dbReference type="CDD" id="cd06225">
    <property type="entry name" value="HAMP"/>
    <property type="match status" value="1"/>
</dbReference>
<keyword evidence="12" id="KW-0902">Two-component regulatory system</keyword>
<dbReference type="SUPFAM" id="SSF55874">
    <property type="entry name" value="ATPase domain of HSP90 chaperone/DNA topoisomerase II/histidine kinase"/>
    <property type="match status" value="1"/>
</dbReference>
<evidence type="ECO:0000256" key="7">
    <source>
        <dbReference type="ARBA" id="ARBA00022692"/>
    </source>
</evidence>
<dbReference type="InterPro" id="IPR003660">
    <property type="entry name" value="HAMP_dom"/>
</dbReference>
<reference evidence="17 18" key="1">
    <citation type="submission" date="2016-12" db="EMBL/GenBank/DDBJ databases">
        <authorList>
            <person name="Song W.-J."/>
            <person name="Kurnit D.M."/>
        </authorList>
    </citation>
    <scope>NUCLEOTIDE SEQUENCE [LARGE SCALE GENOMIC DNA]</scope>
    <source>
        <strain evidence="17 18">DSM 12503</strain>
    </source>
</reference>
<evidence type="ECO:0000259" key="15">
    <source>
        <dbReference type="PROSITE" id="PS50109"/>
    </source>
</evidence>
<dbReference type="STRING" id="1121345.SAMN02745217_01754"/>
<evidence type="ECO:0000256" key="14">
    <source>
        <dbReference type="SAM" id="Phobius"/>
    </source>
</evidence>
<keyword evidence="9 17" id="KW-0418">Kinase</keyword>
<evidence type="ECO:0000256" key="4">
    <source>
        <dbReference type="ARBA" id="ARBA00022475"/>
    </source>
</evidence>
<dbReference type="SMART" id="SM00387">
    <property type="entry name" value="HATPase_c"/>
    <property type="match status" value="1"/>
</dbReference>
<dbReference type="InterPro" id="IPR005467">
    <property type="entry name" value="His_kinase_dom"/>
</dbReference>
<keyword evidence="10" id="KW-0067">ATP-binding</keyword>
<dbReference type="SUPFAM" id="SSF158472">
    <property type="entry name" value="HAMP domain-like"/>
    <property type="match status" value="1"/>
</dbReference>
<dbReference type="InterPro" id="IPR003661">
    <property type="entry name" value="HisK_dim/P_dom"/>
</dbReference>
<evidence type="ECO:0000256" key="12">
    <source>
        <dbReference type="ARBA" id="ARBA00023012"/>
    </source>
</evidence>
<dbReference type="EC" id="2.7.13.3" evidence="3"/>
<dbReference type="EMBL" id="FRFD01000005">
    <property type="protein sequence ID" value="SHO48284.1"/>
    <property type="molecule type" value="Genomic_DNA"/>
</dbReference>
<dbReference type="InterPro" id="IPR004358">
    <property type="entry name" value="Sig_transdc_His_kin-like_C"/>
</dbReference>
<evidence type="ECO:0000256" key="9">
    <source>
        <dbReference type="ARBA" id="ARBA00022777"/>
    </source>
</evidence>
<dbReference type="InterPro" id="IPR036890">
    <property type="entry name" value="HATPase_C_sf"/>
</dbReference>
<dbReference type="PANTHER" id="PTHR45528:SF1">
    <property type="entry name" value="SENSOR HISTIDINE KINASE CPXA"/>
    <property type="match status" value="1"/>
</dbReference>
<comment type="catalytic activity">
    <reaction evidence="1">
        <text>ATP + protein L-histidine = ADP + protein N-phospho-L-histidine.</text>
        <dbReference type="EC" id="2.7.13.3"/>
    </reaction>
</comment>